<dbReference type="InterPro" id="IPR038330">
    <property type="entry name" value="TspO/MBR-related_sf"/>
</dbReference>
<evidence type="ECO:0000256" key="1">
    <source>
        <dbReference type="ARBA" id="ARBA00004141"/>
    </source>
</evidence>
<dbReference type="AlphaFoldDB" id="A0A8D8TNU8"/>
<comment type="similarity">
    <text evidence="2">Belongs to the TspO/BZRP family.</text>
</comment>
<dbReference type="Gene3D" id="1.20.1260.100">
    <property type="entry name" value="TspO/MBR protein"/>
    <property type="match status" value="1"/>
</dbReference>
<name>A0A8D8TNU8_9HEMI</name>
<dbReference type="PIRSF" id="PIRSF005859">
    <property type="entry name" value="PBR"/>
    <property type="match status" value="1"/>
</dbReference>
<accession>A0A8D8TNU8</accession>
<dbReference type="EMBL" id="HBUF01292324">
    <property type="protein sequence ID" value="CAG6689484.1"/>
    <property type="molecule type" value="Transcribed_RNA"/>
</dbReference>
<feature type="transmembrane region" description="Helical" evidence="6">
    <location>
        <begin position="6"/>
        <end position="27"/>
    </location>
</feature>
<proteinExistence type="inferred from homology"/>
<dbReference type="EMBL" id="HBUF01342502">
    <property type="protein sequence ID" value="CAG6705525.1"/>
    <property type="molecule type" value="Transcribed_RNA"/>
</dbReference>
<dbReference type="EMBL" id="HBUF01342500">
    <property type="protein sequence ID" value="CAG6705521.1"/>
    <property type="molecule type" value="Transcribed_RNA"/>
</dbReference>
<dbReference type="EMBL" id="HBUF01120035">
    <property type="protein sequence ID" value="CAG6641970.1"/>
    <property type="molecule type" value="Transcribed_RNA"/>
</dbReference>
<dbReference type="PANTHER" id="PTHR10057:SF0">
    <property type="entry name" value="TRANSLOCATOR PROTEIN"/>
    <property type="match status" value="1"/>
</dbReference>
<feature type="transmembrane region" description="Helical" evidence="6">
    <location>
        <begin position="108"/>
        <end position="128"/>
    </location>
</feature>
<keyword evidence="3 6" id="KW-0812">Transmembrane</keyword>
<dbReference type="GO" id="GO:0033013">
    <property type="term" value="P:tetrapyrrole metabolic process"/>
    <property type="evidence" value="ECO:0007669"/>
    <property type="project" value="UniProtKB-ARBA"/>
</dbReference>
<organism evidence="7">
    <name type="scientific">Cacopsylla melanoneura</name>
    <dbReference type="NCBI Taxonomy" id="428564"/>
    <lineage>
        <taxon>Eukaryota</taxon>
        <taxon>Metazoa</taxon>
        <taxon>Ecdysozoa</taxon>
        <taxon>Arthropoda</taxon>
        <taxon>Hexapoda</taxon>
        <taxon>Insecta</taxon>
        <taxon>Pterygota</taxon>
        <taxon>Neoptera</taxon>
        <taxon>Paraneoptera</taxon>
        <taxon>Hemiptera</taxon>
        <taxon>Sternorrhyncha</taxon>
        <taxon>Psylloidea</taxon>
        <taxon>Psyllidae</taxon>
        <taxon>Psyllinae</taxon>
        <taxon>Cacopsylla</taxon>
    </lineage>
</organism>
<dbReference type="EMBL" id="HBUF01292323">
    <property type="protein sequence ID" value="CAG6689482.1"/>
    <property type="molecule type" value="Transcribed_RNA"/>
</dbReference>
<dbReference type="EMBL" id="HBUF01342501">
    <property type="protein sequence ID" value="CAG6705523.1"/>
    <property type="molecule type" value="Transcribed_RNA"/>
</dbReference>
<dbReference type="EMBL" id="HBUF01292325">
    <property type="protein sequence ID" value="CAG6689486.1"/>
    <property type="molecule type" value="Transcribed_RNA"/>
</dbReference>
<keyword evidence="4 6" id="KW-1133">Transmembrane helix</keyword>
<evidence type="ECO:0000313" key="7">
    <source>
        <dbReference type="EMBL" id="CAG6689490.1"/>
    </source>
</evidence>
<evidence type="ECO:0000256" key="5">
    <source>
        <dbReference type="ARBA" id="ARBA00023136"/>
    </source>
</evidence>
<dbReference type="EMBL" id="HBUF01292326">
    <property type="protein sequence ID" value="CAG6689488.1"/>
    <property type="molecule type" value="Transcribed_RNA"/>
</dbReference>
<dbReference type="CDD" id="cd15904">
    <property type="entry name" value="TSPO_MBR"/>
    <property type="match status" value="1"/>
</dbReference>
<evidence type="ECO:0000256" key="6">
    <source>
        <dbReference type="SAM" id="Phobius"/>
    </source>
</evidence>
<dbReference type="EMBL" id="HBUF01120034">
    <property type="protein sequence ID" value="CAG6641969.1"/>
    <property type="molecule type" value="Transcribed_RNA"/>
</dbReference>
<dbReference type="EMBL" id="HBUF01292327">
    <property type="protein sequence ID" value="CAG6689490.1"/>
    <property type="molecule type" value="Transcribed_RNA"/>
</dbReference>
<evidence type="ECO:0000256" key="4">
    <source>
        <dbReference type="ARBA" id="ARBA00022989"/>
    </source>
</evidence>
<dbReference type="PANTHER" id="PTHR10057">
    <property type="entry name" value="PERIPHERAL-TYPE BENZODIAZEPINE RECEPTOR"/>
    <property type="match status" value="1"/>
</dbReference>
<sequence length="167" mass="18825">MTSNINWKAVGAILLPNVGGIASSLIVRKEIKTWYETLKRPDWRPPNWLFGPMWTTLYCGMGYASYLVWRDGGGFNGPARLPLALYGTQLALNWAWSPIFFGAHKLDWALGEISILWVTVAVCGVKFYEVNKTAGYLMIPYLAWLSLASALTYVIYRDNPKSLEAKK</sequence>
<dbReference type="FunFam" id="1.20.1260.100:FF:000001">
    <property type="entry name" value="translocator protein 2"/>
    <property type="match status" value="1"/>
</dbReference>
<dbReference type="GO" id="GO:0005741">
    <property type="term" value="C:mitochondrial outer membrane"/>
    <property type="evidence" value="ECO:0007669"/>
    <property type="project" value="TreeGrafter"/>
</dbReference>
<feature type="transmembrane region" description="Helical" evidence="6">
    <location>
        <begin position="134"/>
        <end position="156"/>
    </location>
</feature>
<evidence type="ECO:0000256" key="3">
    <source>
        <dbReference type="ARBA" id="ARBA00022692"/>
    </source>
</evidence>
<evidence type="ECO:0000256" key="2">
    <source>
        <dbReference type="ARBA" id="ARBA00007524"/>
    </source>
</evidence>
<protein>
    <submittedName>
        <fullName evidence="7">Translocator protein</fullName>
    </submittedName>
</protein>
<reference evidence="7" key="1">
    <citation type="submission" date="2021-05" db="EMBL/GenBank/DDBJ databases">
        <authorList>
            <person name="Alioto T."/>
            <person name="Alioto T."/>
            <person name="Gomez Garrido J."/>
        </authorList>
    </citation>
    <scope>NUCLEOTIDE SEQUENCE</scope>
</reference>
<dbReference type="Pfam" id="PF03073">
    <property type="entry name" value="TspO_MBR"/>
    <property type="match status" value="1"/>
</dbReference>
<comment type="subcellular location">
    <subcellularLocation>
        <location evidence="1">Membrane</location>
        <topology evidence="1">Multi-pass membrane protein</topology>
    </subcellularLocation>
</comment>
<dbReference type="InterPro" id="IPR004307">
    <property type="entry name" value="TspO_MBR"/>
</dbReference>
<feature type="transmembrane region" description="Helical" evidence="6">
    <location>
        <begin position="48"/>
        <end position="69"/>
    </location>
</feature>
<keyword evidence="5 6" id="KW-0472">Membrane</keyword>